<reference evidence="13" key="2">
    <citation type="journal article" date="2020" name="Antonie Van Leeuwenhoek">
        <title>Labilibaculum antarcticum sp. nov., a novel facultative anaerobic, psychrotorelant bacterium isolated from marine sediment of Antarctica.</title>
        <authorList>
            <person name="Watanabe M."/>
            <person name="Kojima H."/>
            <person name="Fukui M."/>
        </authorList>
    </citation>
    <scope>NUCLEOTIDE SEQUENCE [LARGE SCALE GENOMIC DNA]</scope>
    <source>
        <strain evidence="13">SPP2</strain>
    </source>
</reference>
<feature type="binding site" evidence="10">
    <location>
        <position position="113"/>
    </location>
    <ligand>
        <name>L-glutamate</name>
        <dbReference type="ChEBI" id="CHEBI:29985"/>
    </ligand>
</feature>
<comment type="PTM">
    <text evidence="11">Cleaved by autocatalysis into a large and a small subunit.</text>
</comment>
<feature type="binding site" evidence="10">
    <location>
        <begin position="408"/>
        <end position="410"/>
    </location>
    <ligand>
        <name>L-glutamate</name>
        <dbReference type="ChEBI" id="CHEBI:29985"/>
    </ligand>
</feature>
<feature type="active site" description="Nucleophile" evidence="9">
    <location>
        <position position="390"/>
    </location>
</feature>
<comment type="catalytic activity">
    <reaction evidence="8 11">
        <text>an N-terminal (5-L-glutamyl)-[peptide] + an alpha-amino acid = 5-L-glutamyl amino acid + an N-terminal L-alpha-aminoacyl-[peptide]</text>
        <dbReference type="Rhea" id="RHEA:23904"/>
        <dbReference type="Rhea" id="RHEA-COMP:9780"/>
        <dbReference type="Rhea" id="RHEA-COMP:9795"/>
        <dbReference type="ChEBI" id="CHEBI:77644"/>
        <dbReference type="ChEBI" id="CHEBI:78597"/>
        <dbReference type="ChEBI" id="CHEBI:78599"/>
        <dbReference type="ChEBI" id="CHEBI:78608"/>
        <dbReference type="EC" id="2.3.2.2"/>
    </reaction>
</comment>
<dbReference type="GO" id="GO:0036374">
    <property type="term" value="F:glutathione hydrolase activity"/>
    <property type="evidence" value="ECO:0007669"/>
    <property type="project" value="UniProtKB-UniRule"/>
</dbReference>
<keyword evidence="11" id="KW-0317">Glutathione biosynthesis</keyword>
<dbReference type="SUPFAM" id="SSF56235">
    <property type="entry name" value="N-terminal nucleophile aminohydrolases (Ntn hydrolases)"/>
    <property type="match status" value="1"/>
</dbReference>
<evidence type="ECO:0000313" key="12">
    <source>
        <dbReference type="EMBL" id="BAX78593.1"/>
    </source>
</evidence>
<evidence type="ECO:0000256" key="4">
    <source>
        <dbReference type="ARBA" id="ARBA00022679"/>
    </source>
</evidence>
<keyword evidence="6 11" id="KW-0865">Zymogen</keyword>
<name>A0A1Y1CEQ5_9BACT</name>
<evidence type="ECO:0000256" key="2">
    <source>
        <dbReference type="ARBA" id="ARBA00001089"/>
    </source>
</evidence>
<dbReference type="NCBIfam" id="TIGR00066">
    <property type="entry name" value="g_glut_trans"/>
    <property type="match status" value="1"/>
</dbReference>
<reference evidence="12 13" key="1">
    <citation type="journal article" date="2018" name="Mar. Genomics">
        <title>Complete genome sequence of Marinifilaceae bacterium strain SPP2, isolated from the Antarctic marine sediment.</title>
        <authorList>
            <person name="Watanabe M."/>
            <person name="Kojima H."/>
            <person name="Fukui M."/>
        </authorList>
    </citation>
    <scope>NUCLEOTIDE SEQUENCE [LARGE SCALE GENOMIC DNA]</scope>
    <source>
        <strain evidence="12 13">SPP2</strain>
    </source>
</reference>
<dbReference type="InterPro" id="IPR043137">
    <property type="entry name" value="GGT_ssub_C"/>
</dbReference>
<dbReference type="Proteomes" id="UP000218267">
    <property type="component" value="Chromosome"/>
</dbReference>
<gene>
    <name evidence="12" type="ORF">ALGA_0198</name>
</gene>
<dbReference type="AlphaFoldDB" id="A0A1Y1CEQ5"/>
<dbReference type="Pfam" id="PF01019">
    <property type="entry name" value="G_glu_transpept"/>
    <property type="match status" value="1"/>
</dbReference>
<dbReference type="InterPro" id="IPR043138">
    <property type="entry name" value="GGT_lsub"/>
</dbReference>
<evidence type="ECO:0000256" key="6">
    <source>
        <dbReference type="ARBA" id="ARBA00023145"/>
    </source>
</evidence>
<dbReference type="PRINTS" id="PR01210">
    <property type="entry name" value="GGTRANSPTASE"/>
</dbReference>
<evidence type="ECO:0000256" key="1">
    <source>
        <dbReference type="ARBA" id="ARBA00001049"/>
    </source>
</evidence>
<dbReference type="InterPro" id="IPR029055">
    <property type="entry name" value="Ntn_hydrolases_N"/>
</dbReference>
<dbReference type="Gene3D" id="3.60.20.40">
    <property type="match status" value="1"/>
</dbReference>
<evidence type="ECO:0000313" key="13">
    <source>
        <dbReference type="Proteomes" id="UP000218267"/>
    </source>
</evidence>
<evidence type="ECO:0000256" key="9">
    <source>
        <dbReference type="PIRSR" id="PIRSR600101-1"/>
    </source>
</evidence>
<evidence type="ECO:0000256" key="11">
    <source>
        <dbReference type="RuleBase" id="RU368036"/>
    </source>
</evidence>
<comment type="catalytic activity">
    <reaction evidence="2 11">
        <text>glutathione + H2O = L-cysteinylglycine + L-glutamate</text>
        <dbReference type="Rhea" id="RHEA:28807"/>
        <dbReference type="ChEBI" id="CHEBI:15377"/>
        <dbReference type="ChEBI" id="CHEBI:29985"/>
        <dbReference type="ChEBI" id="CHEBI:57925"/>
        <dbReference type="ChEBI" id="CHEBI:61694"/>
        <dbReference type="EC" id="3.4.19.13"/>
    </reaction>
</comment>
<dbReference type="InterPro" id="IPR000101">
    <property type="entry name" value="GGT_peptidase"/>
</dbReference>
<keyword evidence="7 11" id="KW-0012">Acyltransferase</keyword>
<dbReference type="Gene3D" id="1.10.246.130">
    <property type="match status" value="1"/>
</dbReference>
<comment type="pathway">
    <text evidence="11">Sulfur metabolism; glutathione metabolism.</text>
</comment>
<keyword evidence="5 11" id="KW-0378">Hydrolase</keyword>
<feature type="binding site" evidence="10">
    <location>
        <position position="432"/>
    </location>
    <ligand>
        <name>L-glutamate</name>
        <dbReference type="ChEBI" id="CHEBI:29985"/>
    </ligand>
</feature>
<keyword evidence="4 11" id="KW-0808">Transferase</keyword>
<accession>A0A1Y1CEQ5</accession>
<evidence type="ECO:0000256" key="8">
    <source>
        <dbReference type="ARBA" id="ARBA00047417"/>
    </source>
</evidence>
<proteinExistence type="inferred from homology"/>
<dbReference type="EC" id="3.4.19.13" evidence="11"/>
<dbReference type="InterPro" id="IPR051792">
    <property type="entry name" value="GGT_bact"/>
</dbReference>
<keyword evidence="13" id="KW-1185">Reference proteome</keyword>
<dbReference type="PANTHER" id="PTHR43199">
    <property type="entry name" value="GLUTATHIONE HYDROLASE"/>
    <property type="match status" value="1"/>
</dbReference>
<feature type="binding site" evidence="10">
    <location>
        <position position="483"/>
    </location>
    <ligand>
        <name>L-glutamate</name>
        <dbReference type="ChEBI" id="CHEBI:29985"/>
    </ligand>
</feature>
<comment type="similarity">
    <text evidence="3 11">Belongs to the gamma-glutamyltransferase family.</text>
</comment>
<dbReference type="PANTHER" id="PTHR43199:SF1">
    <property type="entry name" value="GLUTATHIONE HYDROLASE PROENZYME"/>
    <property type="match status" value="1"/>
</dbReference>
<dbReference type="KEGG" id="mbas:ALGA_0198"/>
<evidence type="ECO:0000256" key="7">
    <source>
        <dbReference type="ARBA" id="ARBA00023315"/>
    </source>
</evidence>
<dbReference type="GO" id="GO:0006750">
    <property type="term" value="P:glutathione biosynthetic process"/>
    <property type="evidence" value="ECO:0007669"/>
    <property type="project" value="UniProtKB-KW"/>
</dbReference>
<organism evidence="12 13">
    <name type="scientific">Labilibaculum antarcticum</name>
    <dbReference type="NCBI Taxonomy" id="1717717"/>
    <lineage>
        <taxon>Bacteria</taxon>
        <taxon>Pseudomonadati</taxon>
        <taxon>Bacteroidota</taxon>
        <taxon>Bacteroidia</taxon>
        <taxon>Marinilabiliales</taxon>
        <taxon>Marinifilaceae</taxon>
        <taxon>Labilibaculum</taxon>
    </lineage>
</organism>
<dbReference type="GO" id="GO:0006751">
    <property type="term" value="P:glutathione catabolic process"/>
    <property type="evidence" value="ECO:0007669"/>
    <property type="project" value="UniProtKB-UniRule"/>
</dbReference>
<sequence length="581" mass="63946">MNKSYLSLGDFTNLLTMRTTKCLSILLFISLFVFSCSSPQKPKSYKNGIVVTAHYLASEVGNEILQKGGNAFDAAIAVQFALAVAYPRAGNIAGGGFAVIRTSKGEYNSLDFRETAPRAAYEQMYCDKKGNVNSDLSQKGHLAVGVPGTVDGMVKLHQKYGKMEWKALVAPAIKLAMNGVALSLSEANKLNDYRDQIRNQNKGKETNPYVRENLFEEGDTLINIALGRALLRIKENGRNGFYEGETADLIVSEMQKNGGMITAEDLQGYQSVWRTPVMGEYRAHKIISMPPPSSGGIALLELLYGAEQYKMNEFDFGSFEHIHLMVELERRVYADRATWLGDPDYYEVPVDRLIDEAYLENRFSDIEMDKKTNSQDIKAGTVELIESFETTHFSIADSKGNAIAVTTTLNGNYGSKVVVDGGGFFLNNEMDDFSSKPGFPNQFGLVGGEANAIKGGKRMLSSMTPTIVEKNGKLFMVLGSPGGSTIITSVFQNIINRIDFEMAPQQVVNAPRIHSQWLPDEVYVETDFPSKNVLDKLKAAGHVIKSQAKIGVMSNIFVSDSEEYIGVADTKRHADSKATGY</sequence>
<dbReference type="GO" id="GO:0103068">
    <property type="term" value="F:leukotriene C4 gamma-glutamyl transferase activity"/>
    <property type="evidence" value="ECO:0007669"/>
    <property type="project" value="UniProtKB-EC"/>
</dbReference>
<protein>
    <recommendedName>
        <fullName evidence="11">Glutathione hydrolase proenzyme</fullName>
        <ecNumber evidence="11">2.3.2.2</ecNumber>
        <ecNumber evidence="11">3.4.19.13</ecNumber>
    </recommendedName>
    <component>
        <recommendedName>
            <fullName evidence="11">Glutathione hydrolase large chain</fullName>
        </recommendedName>
    </component>
    <component>
        <recommendedName>
            <fullName evidence="11">Glutathione hydrolase small chain</fullName>
        </recommendedName>
    </component>
</protein>
<evidence type="ECO:0000256" key="10">
    <source>
        <dbReference type="PIRSR" id="PIRSR600101-2"/>
    </source>
</evidence>
<comment type="subunit">
    <text evidence="11">This enzyme consists of two polypeptide chains, which are synthesized in precursor form from a single polypeptide.</text>
</comment>
<dbReference type="EMBL" id="AP018042">
    <property type="protein sequence ID" value="BAX78593.1"/>
    <property type="molecule type" value="Genomic_DNA"/>
</dbReference>
<dbReference type="EC" id="2.3.2.2" evidence="11"/>
<evidence type="ECO:0000256" key="3">
    <source>
        <dbReference type="ARBA" id="ARBA00009381"/>
    </source>
</evidence>
<evidence type="ECO:0000256" key="5">
    <source>
        <dbReference type="ARBA" id="ARBA00022801"/>
    </source>
</evidence>
<feature type="binding site" evidence="10">
    <location>
        <begin position="461"/>
        <end position="462"/>
    </location>
    <ligand>
        <name>L-glutamate</name>
        <dbReference type="ChEBI" id="CHEBI:29985"/>
    </ligand>
</feature>
<comment type="catalytic activity">
    <reaction evidence="1 11">
        <text>an S-substituted glutathione + H2O = an S-substituted L-cysteinylglycine + L-glutamate</text>
        <dbReference type="Rhea" id="RHEA:59468"/>
        <dbReference type="ChEBI" id="CHEBI:15377"/>
        <dbReference type="ChEBI" id="CHEBI:29985"/>
        <dbReference type="ChEBI" id="CHEBI:90779"/>
        <dbReference type="ChEBI" id="CHEBI:143103"/>
        <dbReference type="EC" id="3.4.19.13"/>
    </reaction>
</comment>
<dbReference type="UniPathway" id="UPA00204"/>